<dbReference type="Proteomes" id="UP000324162">
    <property type="component" value="Unassembled WGS sequence"/>
</dbReference>
<reference evidence="1 2" key="1">
    <citation type="submission" date="2019-01" db="EMBL/GenBank/DDBJ databases">
        <title>Genome sequences of marine Pseudoalteromonas species.</title>
        <authorList>
            <person name="Boraston A.B."/>
            <person name="Hehemann J.-H."/>
            <person name="Vickers C.J."/>
            <person name="Salama-Alber O."/>
            <person name="Abe K."/>
            <person name="Hettle A.J."/>
        </authorList>
    </citation>
    <scope>NUCLEOTIDE SEQUENCE [LARGE SCALE GENOMIC DNA]</scope>
    <source>
        <strain evidence="1 2">PS42</strain>
    </source>
</reference>
<sequence length="88" mass="10240">MEQAAVIEIIIKTLDRFFASSFKEAQLSTRHYDFTSQHYDFSFPSTIASGLTEQRLQNRVENFLKHHSAVIDKNNHYLFDESGNIRTS</sequence>
<protein>
    <submittedName>
        <fullName evidence="1">Uncharacterized protein</fullName>
    </submittedName>
</protein>
<proteinExistence type="predicted"/>
<comment type="caution">
    <text evidence="1">The sequence shown here is derived from an EMBL/GenBank/DDBJ whole genome shotgun (WGS) entry which is preliminary data.</text>
</comment>
<gene>
    <name evidence="1" type="ORF">EU508_04660</name>
</gene>
<organism evidence="1 2">
    <name type="scientific">Pseudoalteromonas fuliginea</name>
    <dbReference type="NCBI Taxonomy" id="1872678"/>
    <lineage>
        <taxon>Bacteria</taxon>
        <taxon>Pseudomonadati</taxon>
        <taxon>Pseudomonadota</taxon>
        <taxon>Gammaproteobacteria</taxon>
        <taxon>Alteromonadales</taxon>
        <taxon>Pseudoalteromonadaceae</taxon>
        <taxon>Pseudoalteromonas</taxon>
    </lineage>
</organism>
<name>A0AB73BK56_9GAMM</name>
<dbReference type="AlphaFoldDB" id="A0AB73BK56"/>
<evidence type="ECO:0000313" key="2">
    <source>
        <dbReference type="Proteomes" id="UP000324162"/>
    </source>
</evidence>
<dbReference type="RefSeq" id="WP_149613661.1">
    <property type="nucleotide sequence ID" value="NZ_SEUK01000042.1"/>
</dbReference>
<evidence type="ECO:0000313" key="1">
    <source>
        <dbReference type="EMBL" id="KAA1163480.1"/>
    </source>
</evidence>
<accession>A0AB73BK56</accession>
<dbReference type="EMBL" id="SEUK01000042">
    <property type="protein sequence ID" value="KAA1163480.1"/>
    <property type="molecule type" value="Genomic_DNA"/>
</dbReference>